<evidence type="ECO:0008006" key="5">
    <source>
        <dbReference type="Google" id="ProtNLM"/>
    </source>
</evidence>
<evidence type="ECO:0000256" key="2">
    <source>
        <dbReference type="SAM" id="SignalP"/>
    </source>
</evidence>
<feature type="chain" id="PRO_5046021984" description="Secreted protein/lipoprotein" evidence="2">
    <location>
        <begin position="33"/>
        <end position="207"/>
    </location>
</feature>
<feature type="region of interest" description="Disordered" evidence="1">
    <location>
        <begin position="44"/>
        <end position="71"/>
    </location>
</feature>
<dbReference type="EMBL" id="BAAALD010000045">
    <property type="protein sequence ID" value="GAA1097382.1"/>
    <property type="molecule type" value="Genomic_DNA"/>
</dbReference>
<name>A0ABN1TSG3_9ACTN</name>
<organism evidence="3 4">
    <name type="scientific">Kitasatospora arboriphila</name>
    <dbReference type="NCBI Taxonomy" id="258052"/>
    <lineage>
        <taxon>Bacteria</taxon>
        <taxon>Bacillati</taxon>
        <taxon>Actinomycetota</taxon>
        <taxon>Actinomycetes</taxon>
        <taxon>Kitasatosporales</taxon>
        <taxon>Streptomycetaceae</taxon>
        <taxon>Kitasatospora</taxon>
    </lineage>
</organism>
<evidence type="ECO:0000313" key="4">
    <source>
        <dbReference type="Proteomes" id="UP001499987"/>
    </source>
</evidence>
<feature type="compositionally biased region" description="Low complexity" evidence="1">
    <location>
        <begin position="47"/>
        <end position="69"/>
    </location>
</feature>
<feature type="signal peptide" evidence="2">
    <location>
        <begin position="1"/>
        <end position="32"/>
    </location>
</feature>
<gene>
    <name evidence="3" type="ORF">GCM10009663_45460</name>
</gene>
<evidence type="ECO:0000256" key="1">
    <source>
        <dbReference type="SAM" id="MobiDB-lite"/>
    </source>
</evidence>
<protein>
    <recommendedName>
        <fullName evidence="5">Secreted protein/lipoprotein</fullName>
    </recommendedName>
</protein>
<accession>A0ABN1TSG3</accession>
<reference evidence="3 4" key="1">
    <citation type="journal article" date="2019" name="Int. J. Syst. Evol. Microbiol.">
        <title>The Global Catalogue of Microorganisms (GCM) 10K type strain sequencing project: providing services to taxonomists for standard genome sequencing and annotation.</title>
        <authorList>
            <consortium name="The Broad Institute Genomics Platform"/>
            <consortium name="The Broad Institute Genome Sequencing Center for Infectious Disease"/>
            <person name="Wu L."/>
            <person name="Ma J."/>
        </authorList>
    </citation>
    <scope>NUCLEOTIDE SEQUENCE [LARGE SCALE GENOMIC DNA]</scope>
    <source>
        <strain evidence="3 4">JCM 13002</strain>
    </source>
</reference>
<comment type="caution">
    <text evidence="3">The sequence shown here is derived from an EMBL/GenBank/DDBJ whole genome shotgun (WGS) entry which is preliminary data.</text>
</comment>
<keyword evidence="4" id="KW-1185">Reference proteome</keyword>
<evidence type="ECO:0000313" key="3">
    <source>
        <dbReference type="EMBL" id="GAA1097382.1"/>
    </source>
</evidence>
<proteinExistence type="predicted"/>
<keyword evidence="2" id="KW-0732">Signal</keyword>
<dbReference type="PROSITE" id="PS51257">
    <property type="entry name" value="PROKAR_LIPOPROTEIN"/>
    <property type="match status" value="1"/>
</dbReference>
<dbReference type="Proteomes" id="UP001499987">
    <property type="component" value="Unassembled WGS sequence"/>
</dbReference>
<sequence>MRQRGNVLRPGAVGIGGVALLLALSACSAADAGGSADRLGTPVTAVPGGTAVTPSSGPGTGGSAPTEGPDGAVARTVLSTYQAWWQAQAEAFARSDSDGSQLRAYSTGQALSEALASLHQLHDAKLVMTGSPRNSALVKKVDLSADPQTAVVQDCLDVADWHQADATTGAVKDPRQRLTRYPATVSLRRNDSRWMIVDFEREVDRTC</sequence>